<accession>A0A6A6SKS4</accession>
<feature type="region of interest" description="Disordered" evidence="1">
    <location>
        <begin position="324"/>
        <end position="348"/>
    </location>
</feature>
<dbReference type="AlphaFoldDB" id="A0A6A6SKS4"/>
<feature type="region of interest" description="Disordered" evidence="1">
    <location>
        <begin position="227"/>
        <end position="290"/>
    </location>
</feature>
<feature type="compositionally biased region" description="Polar residues" evidence="1">
    <location>
        <begin position="255"/>
        <end position="264"/>
    </location>
</feature>
<feature type="compositionally biased region" description="Polar residues" evidence="1">
    <location>
        <begin position="141"/>
        <end position="154"/>
    </location>
</feature>
<name>A0A6A6SKS4_9PLEO</name>
<reference evidence="2" key="1">
    <citation type="journal article" date="2020" name="Stud. Mycol.">
        <title>101 Dothideomycetes genomes: a test case for predicting lifestyles and emergence of pathogens.</title>
        <authorList>
            <person name="Haridas S."/>
            <person name="Albert R."/>
            <person name="Binder M."/>
            <person name="Bloem J."/>
            <person name="Labutti K."/>
            <person name="Salamov A."/>
            <person name="Andreopoulos B."/>
            <person name="Baker S."/>
            <person name="Barry K."/>
            <person name="Bills G."/>
            <person name="Bluhm B."/>
            <person name="Cannon C."/>
            <person name="Castanera R."/>
            <person name="Culley D."/>
            <person name="Daum C."/>
            <person name="Ezra D."/>
            <person name="Gonzalez J."/>
            <person name="Henrissat B."/>
            <person name="Kuo A."/>
            <person name="Liang C."/>
            <person name="Lipzen A."/>
            <person name="Lutzoni F."/>
            <person name="Magnuson J."/>
            <person name="Mondo S."/>
            <person name="Nolan M."/>
            <person name="Ohm R."/>
            <person name="Pangilinan J."/>
            <person name="Park H.-J."/>
            <person name="Ramirez L."/>
            <person name="Alfaro M."/>
            <person name="Sun H."/>
            <person name="Tritt A."/>
            <person name="Yoshinaga Y."/>
            <person name="Zwiers L.-H."/>
            <person name="Turgeon B."/>
            <person name="Goodwin S."/>
            <person name="Spatafora J."/>
            <person name="Crous P."/>
            <person name="Grigoriev I."/>
        </authorList>
    </citation>
    <scope>NUCLEOTIDE SEQUENCE</scope>
    <source>
        <strain evidence="2">CBS 122681</strain>
    </source>
</reference>
<dbReference type="EMBL" id="MU004544">
    <property type="protein sequence ID" value="KAF2648329.1"/>
    <property type="molecule type" value="Genomic_DNA"/>
</dbReference>
<evidence type="ECO:0000313" key="3">
    <source>
        <dbReference type="Proteomes" id="UP000799324"/>
    </source>
</evidence>
<feature type="region of interest" description="Disordered" evidence="1">
    <location>
        <begin position="141"/>
        <end position="166"/>
    </location>
</feature>
<proteinExistence type="predicted"/>
<gene>
    <name evidence="2" type="ORF">K491DRAFT_250595</name>
</gene>
<protein>
    <submittedName>
        <fullName evidence="2">Uncharacterized protein</fullName>
    </submittedName>
</protein>
<feature type="compositionally biased region" description="Basic and acidic residues" evidence="1">
    <location>
        <begin position="233"/>
        <end position="252"/>
    </location>
</feature>
<organism evidence="2 3">
    <name type="scientific">Lophiostoma macrostomum CBS 122681</name>
    <dbReference type="NCBI Taxonomy" id="1314788"/>
    <lineage>
        <taxon>Eukaryota</taxon>
        <taxon>Fungi</taxon>
        <taxon>Dikarya</taxon>
        <taxon>Ascomycota</taxon>
        <taxon>Pezizomycotina</taxon>
        <taxon>Dothideomycetes</taxon>
        <taxon>Pleosporomycetidae</taxon>
        <taxon>Pleosporales</taxon>
        <taxon>Lophiostomataceae</taxon>
        <taxon>Lophiostoma</taxon>
    </lineage>
</organism>
<dbReference type="Proteomes" id="UP000799324">
    <property type="component" value="Unassembled WGS sequence"/>
</dbReference>
<feature type="compositionally biased region" description="Low complexity" evidence="1">
    <location>
        <begin position="265"/>
        <end position="278"/>
    </location>
</feature>
<evidence type="ECO:0000256" key="1">
    <source>
        <dbReference type="SAM" id="MobiDB-lite"/>
    </source>
</evidence>
<feature type="compositionally biased region" description="Polar residues" evidence="1">
    <location>
        <begin position="80"/>
        <end position="93"/>
    </location>
</feature>
<feature type="compositionally biased region" description="Basic and acidic residues" evidence="1">
    <location>
        <begin position="205"/>
        <end position="215"/>
    </location>
</feature>
<feature type="region of interest" description="Disordered" evidence="1">
    <location>
        <begin position="179"/>
        <end position="215"/>
    </location>
</feature>
<evidence type="ECO:0000313" key="2">
    <source>
        <dbReference type="EMBL" id="KAF2648329.1"/>
    </source>
</evidence>
<feature type="region of interest" description="Disordered" evidence="1">
    <location>
        <begin position="70"/>
        <end position="93"/>
    </location>
</feature>
<sequence>MVRPSQKFRYLEQCSSTKETHDRGVNAMLFRKTTNAIRRRTSCRVGDHSDHEARRDSSWCLKLCSNQRDSETVEPPAQITPISPRSCFTATTPQTPYDHHPDVKIHDWAVPTHKNSETSEGYTNDDVKIDLLSALRDYTDHATQTSEQLGLQPTQEERRESGSPGTVDHVAQVCVDKSLSHAPENGPDANLQAEDPLPGGLSYFTKDHSATQDTRQEGPFDQALYEISPSNHRNGENENNHRAEDVCVDTRKSSKTPIRSLSNPSQQSLQHGSSHSAHTSLPPAPNEPYLGKIAHAHTWSQPAQHPPEPLSPKRAETFASFSNRLGTPLHAPPMRTKSTPPVSMKSFRAFDPNEKFPKLTRVSANIY</sequence>
<keyword evidence="3" id="KW-1185">Reference proteome</keyword>